<dbReference type="InterPro" id="IPR044147">
    <property type="entry name" value="UdgB-like"/>
</dbReference>
<reference evidence="11 12" key="1">
    <citation type="submission" date="2020-08" db="EMBL/GenBank/DDBJ databases">
        <title>Complete genome sequence of Entomobacter blattae G55GP.</title>
        <authorList>
            <person name="Poehlein A."/>
            <person name="Guzman J."/>
            <person name="Daniel R."/>
            <person name="Vilcinskas A."/>
        </authorList>
    </citation>
    <scope>NUCLEOTIDE SEQUENCE [LARGE SCALE GENOMIC DNA]</scope>
    <source>
        <strain evidence="11 12">G55GP</strain>
    </source>
</reference>
<dbReference type="SUPFAM" id="SSF52141">
    <property type="entry name" value="Uracil-DNA glycosylase-like"/>
    <property type="match status" value="1"/>
</dbReference>
<dbReference type="GO" id="GO:0033958">
    <property type="term" value="F:DNA-deoxyinosine glycosylase activity"/>
    <property type="evidence" value="ECO:0007669"/>
    <property type="project" value="InterPro"/>
</dbReference>
<evidence type="ECO:0000256" key="6">
    <source>
        <dbReference type="ARBA" id="ARBA00023014"/>
    </source>
</evidence>
<keyword evidence="4 11" id="KW-0378">Hydrolase</keyword>
<keyword evidence="7" id="KW-0234">DNA repair</keyword>
<feature type="domain" description="Uracil-DNA glycosylase-like" evidence="10">
    <location>
        <begin position="37"/>
        <end position="204"/>
    </location>
</feature>
<dbReference type="CDD" id="cd10031">
    <property type="entry name" value="UDG-F5_TTUDGB_like"/>
    <property type="match status" value="1"/>
</dbReference>
<evidence type="ECO:0000256" key="4">
    <source>
        <dbReference type="ARBA" id="ARBA00022801"/>
    </source>
</evidence>
<keyword evidence="5" id="KW-0408">Iron</keyword>
<dbReference type="EMBL" id="CP060244">
    <property type="protein sequence ID" value="QNT78756.1"/>
    <property type="molecule type" value="Genomic_DNA"/>
</dbReference>
<protein>
    <recommendedName>
        <fullName evidence="9">Type-5 uracil-DNA glycosylase</fullName>
    </recommendedName>
</protein>
<evidence type="ECO:0000256" key="9">
    <source>
        <dbReference type="ARBA" id="ARBA00023887"/>
    </source>
</evidence>
<evidence type="ECO:0000256" key="5">
    <source>
        <dbReference type="ARBA" id="ARBA00023004"/>
    </source>
</evidence>
<organism evidence="11 12">
    <name type="scientific">Entomobacter blattae</name>
    <dbReference type="NCBI Taxonomy" id="2762277"/>
    <lineage>
        <taxon>Bacteria</taxon>
        <taxon>Pseudomonadati</taxon>
        <taxon>Pseudomonadota</taxon>
        <taxon>Alphaproteobacteria</taxon>
        <taxon>Acetobacterales</taxon>
        <taxon>Acetobacteraceae</taxon>
        <taxon>Entomobacter</taxon>
    </lineage>
</organism>
<keyword evidence="2" id="KW-0479">Metal-binding</keyword>
<dbReference type="InterPro" id="IPR051536">
    <property type="entry name" value="UDG_Type-4/5"/>
</dbReference>
<dbReference type="GO" id="GO:0051539">
    <property type="term" value="F:4 iron, 4 sulfur cluster binding"/>
    <property type="evidence" value="ECO:0007669"/>
    <property type="project" value="UniProtKB-KW"/>
</dbReference>
<dbReference type="InterPro" id="IPR005122">
    <property type="entry name" value="Uracil-DNA_glycosylase-like"/>
</dbReference>
<keyword evidence="11" id="KW-0326">Glycosidase</keyword>
<evidence type="ECO:0000313" key="12">
    <source>
        <dbReference type="Proteomes" id="UP000516349"/>
    </source>
</evidence>
<dbReference type="Gene3D" id="3.40.470.10">
    <property type="entry name" value="Uracil-DNA glycosylase-like domain"/>
    <property type="match status" value="1"/>
</dbReference>
<dbReference type="AlphaFoldDB" id="A0A7H1NSJ6"/>
<dbReference type="GO" id="GO:0004844">
    <property type="term" value="F:uracil DNA N-glycosylase activity"/>
    <property type="evidence" value="ECO:0007669"/>
    <property type="project" value="InterPro"/>
</dbReference>
<accession>A0A7H1NSJ6</accession>
<sequence>MSPCPPPPSPCFLCNRLVSFREENKAKFPEWYNAPIQPWGDEKSTFLIVGLAPGLKGANRTGRPFTGDYAGELLYSTLIKFGFAKGHYLASPDDGLTLTNCRIVNAVRCVPPQNKPVMAEIRNCNPYLKEEINQFERLKVILALGTIAHQAVLLSQGKSIRNIPFRHGQHLALSSQLTLVNSYHVSRYNTSTGRLTTEMFTSVIKSILPLTY</sequence>
<keyword evidence="12" id="KW-1185">Reference proteome</keyword>
<dbReference type="Proteomes" id="UP000516349">
    <property type="component" value="Chromosome"/>
</dbReference>
<dbReference type="PANTHER" id="PTHR33693:SF3">
    <property type="entry name" value="TYPE-5 URACIL-DNA GLYCOSYLASE"/>
    <property type="match status" value="1"/>
</dbReference>
<evidence type="ECO:0000313" key="11">
    <source>
        <dbReference type="EMBL" id="QNT78756.1"/>
    </source>
</evidence>
<evidence type="ECO:0000256" key="8">
    <source>
        <dbReference type="ARBA" id="ARBA00023779"/>
    </source>
</evidence>
<dbReference type="InterPro" id="IPR036895">
    <property type="entry name" value="Uracil-DNA_glycosylase-like_sf"/>
</dbReference>
<evidence type="ECO:0000256" key="3">
    <source>
        <dbReference type="ARBA" id="ARBA00022763"/>
    </source>
</evidence>
<proteinExistence type="inferred from homology"/>
<keyword evidence="6" id="KW-0411">Iron-sulfur</keyword>
<keyword evidence="3" id="KW-0227">DNA damage</keyword>
<dbReference type="GO" id="GO:0006284">
    <property type="term" value="P:base-excision repair"/>
    <property type="evidence" value="ECO:0007669"/>
    <property type="project" value="InterPro"/>
</dbReference>
<dbReference type="KEGG" id="ebla:JGUZn3_15330"/>
<name>A0A7H1NSJ6_9PROT</name>
<gene>
    <name evidence="11" type="primary">udgb</name>
    <name evidence="11" type="ORF">JGUZn3_15330</name>
</gene>
<dbReference type="SMART" id="SM00986">
    <property type="entry name" value="UDG"/>
    <property type="match status" value="1"/>
</dbReference>
<keyword evidence="1" id="KW-0004">4Fe-4S</keyword>
<evidence type="ECO:0000256" key="1">
    <source>
        <dbReference type="ARBA" id="ARBA00022485"/>
    </source>
</evidence>
<dbReference type="GO" id="GO:0046872">
    <property type="term" value="F:metal ion binding"/>
    <property type="evidence" value="ECO:0007669"/>
    <property type="project" value="UniProtKB-KW"/>
</dbReference>
<dbReference type="Pfam" id="PF03167">
    <property type="entry name" value="UDG"/>
    <property type="match status" value="1"/>
</dbReference>
<dbReference type="PANTHER" id="PTHR33693">
    <property type="entry name" value="TYPE-5 URACIL-DNA GLYCOSYLASE"/>
    <property type="match status" value="1"/>
</dbReference>
<dbReference type="SMART" id="SM00987">
    <property type="entry name" value="UreE_C"/>
    <property type="match status" value="1"/>
</dbReference>
<comment type="similarity">
    <text evidence="8">Belongs to the uracil-DNA glycosylase (UDG) superfamily. Type 5 (UDGb) family.</text>
</comment>
<evidence type="ECO:0000256" key="7">
    <source>
        <dbReference type="ARBA" id="ARBA00023204"/>
    </source>
</evidence>
<evidence type="ECO:0000259" key="10">
    <source>
        <dbReference type="SMART" id="SM00986"/>
    </source>
</evidence>
<evidence type="ECO:0000256" key="2">
    <source>
        <dbReference type="ARBA" id="ARBA00022723"/>
    </source>
</evidence>